<keyword evidence="4" id="KW-0518">Myosin</keyword>
<comment type="caution">
    <text evidence="4">Lacks conserved residue(s) required for the propagation of feature annotation.</text>
</comment>
<dbReference type="PROSITE" id="PS51456">
    <property type="entry name" value="MYOSIN_MOTOR"/>
    <property type="match status" value="1"/>
</dbReference>
<dbReference type="PANTHER" id="PTHR13140:SF550">
    <property type="entry name" value="MYOSIN-IIIB ISOFORM X1"/>
    <property type="match status" value="1"/>
</dbReference>
<dbReference type="EMBL" id="JAGFBS010000012">
    <property type="protein sequence ID" value="KAG6376469.1"/>
    <property type="molecule type" value="Genomic_DNA"/>
</dbReference>
<dbReference type="InterPro" id="IPR001609">
    <property type="entry name" value="Myosin_head_motor_dom-like"/>
</dbReference>
<dbReference type="GO" id="GO:0005524">
    <property type="term" value="F:ATP binding"/>
    <property type="evidence" value="ECO:0007669"/>
    <property type="project" value="UniProtKB-KW"/>
</dbReference>
<keyword evidence="2" id="KW-0067">ATP-binding</keyword>
<comment type="caution">
    <text evidence="6">The sequence shown here is derived from an EMBL/GenBank/DDBJ whole genome shotgun (WGS) entry which is preliminary data.</text>
</comment>
<proteinExistence type="inferred from homology"/>
<evidence type="ECO:0000313" key="7">
    <source>
        <dbReference type="Proteomes" id="UP000683000"/>
    </source>
</evidence>
<evidence type="ECO:0000256" key="3">
    <source>
        <dbReference type="ARBA" id="ARBA00023203"/>
    </source>
</evidence>
<dbReference type="Gene3D" id="1.20.120.720">
    <property type="entry name" value="Myosin VI head, motor domain, U50 subdomain"/>
    <property type="match status" value="1"/>
</dbReference>
<keyword evidence="3 4" id="KW-0009">Actin-binding</keyword>
<dbReference type="GO" id="GO:0051015">
    <property type="term" value="F:actin filament binding"/>
    <property type="evidence" value="ECO:0007669"/>
    <property type="project" value="TreeGrafter"/>
</dbReference>
<dbReference type="Gene3D" id="1.20.58.530">
    <property type="match status" value="1"/>
</dbReference>
<keyword evidence="7" id="KW-1185">Reference proteome</keyword>
<dbReference type="SUPFAM" id="SSF52540">
    <property type="entry name" value="P-loop containing nucleoside triphosphate hydrolases"/>
    <property type="match status" value="1"/>
</dbReference>
<dbReference type="OrthoDB" id="2650767at2759"/>
<dbReference type="PANTHER" id="PTHR13140">
    <property type="entry name" value="MYOSIN"/>
    <property type="match status" value="1"/>
</dbReference>
<name>A0A8I2YQQ3_9AGAM</name>
<organism evidence="6 7">
    <name type="scientific">Boletus reticuloceps</name>
    <dbReference type="NCBI Taxonomy" id="495285"/>
    <lineage>
        <taxon>Eukaryota</taxon>
        <taxon>Fungi</taxon>
        <taxon>Dikarya</taxon>
        <taxon>Basidiomycota</taxon>
        <taxon>Agaricomycotina</taxon>
        <taxon>Agaricomycetes</taxon>
        <taxon>Agaricomycetidae</taxon>
        <taxon>Boletales</taxon>
        <taxon>Boletineae</taxon>
        <taxon>Boletaceae</taxon>
        <taxon>Boletoideae</taxon>
        <taxon>Boletus</taxon>
    </lineage>
</organism>
<reference evidence="6" key="1">
    <citation type="submission" date="2021-03" db="EMBL/GenBank/DDBJ databases">
        <title>Evolutionary innovations through gain and loss of genes in the ectomycorrhizal Boletales.</title>
        <authorList>
            <person name="Wu G."/>
            <person name="Miyauchi S."/>
            <person name="Morin E."/>
            <person name="Yang Z.-L."/>
            <person name="Xu J."/>
            <person name="Martin F.M."/>
        </authorList>
    </citation>
    <scope>NUCLEOTIDE SEQUENCE</scope>
    <source>
        <strain evidence="6">BR01</strain>
    </source>
</reference>
<dbReference type="GO" id="GO:0016787">
    <property type="term" value="F:hydrolase activity"/>
    <property type="evidence" value="ECO:0007669"/>
    <property type="project" value="UniProtKB-KW"/>
</dbReference>
<evidence type="ECO:0000259" key="5">
    <source>
        <dbReference type="PROSITE" id="PS51456"/>
    </source>
</evidence>
<evidence type="ECO:0000256" key="2">
    <source>
        <dbReference type="ARBA" id="ARBA00022840"/>
    </source>
</evidence>
<evidence type="ECO:0000256" key="1">
    <source>
        <dbReference type="ARBA" id="ARBA00022741"/>
    </source>
</evidence>
<gene>
    <name evidence="6" type="ORF">JVT61DRAFT_2461</name>
</gene>
<dbReference type="Pfam" id="PF00063">
    <property type="entry name" value="Myosin_head"/>
    <property type="match status" value="1"/>
</dbReference>
<keyword evidence="4" id="KW-0505">Motor protein</keyword>
<accession>A0A8I2YQQ3</accession>
<protein>
    <submittedName>
        <fullName evidence="6">P-loop containing nucleoside triphosphate hydrolase protein</fullName>
    </submittedName>
</protein>
<dbReference type="GO" id="GO:0007015">
    <property type="term" value="P:actin filament organization"/>
    <property type="evidence" value="ECO:0007669"/>
    <property type="project" value="TreeGrafter"/>
</dbReference>
<keyword evidence="1" id="KW-0547">Nucleotide-binding</keyword>
<dbReference type="Proteomes" id="UP000683000">
    <property type="component" value="Unassembled WGS sequence"/>
</dbReference>
<evidence type="ECO:0000313" key="6">
    <source>
        <dbReference type="EMBL" id="KAG6376469.1"/>
    </source>
</evidence>
<sequence>MALKSIGLSERHVAQTCQLVAAILHLGNIKFTIGRGHDMDAAVTRNVDVLGIVAELLGVQPSVLETTLAYKTKLKRELCTVFLDTDGASDNRDDLATTLYTLLFAWLNEHIINVSAVMTSTPSSFCINFANEHLQNFIQKCIFELHVDKYWTEGISRFPLVPYFDNAERSPPSKQAWRPRPHHG</sequence>
<dbReference type="GO" id="GO:0016020">
    <property type="term" value="C:membrane"/>
    <property type="evidence" value="ECO:0007669"/>
    <property type="project" value="TreeGrafter"/>
</dbReference>
<keyword evidence="6" id="KW-0378">Hydrolase</keyword>
<dbReference type="GO" id="GO:0016459">
    <property type="term" value="C:myosin complex"/>
    <property type="evidence" value="ECO:0007669"/>
    <property type="project" value="UniProtKB-KW"/>
</dbReference>
<evidence type="ECO:0000256" key="4">
    <source>
        <dbReference type="PROSITE-ProRule" id="PRU00782"/>
    </source>
</evidence>
<dbReference type="InterPro" id="IPR027417">
    <property type="entry name" value="P-loop_NTPase"/>
</dbReference>
<feature type="domain" description="Myosin motor" evidence="5">
    <location>
        <begin position="1"/>
        <end position="184"/>
    </location>
</feature>
<dbReference type="AlphaFoldDB" id="A0A8I2YQQ3"/>
<dbReference type="GO" id="GO:0005737">
    <property type="term" value="C:cytoplasm"/>
    <property type="evidence" value="ECO:0007669"/>
    <property type="project" value="TreeGrafter"/>
</dbReference>
<dbReference type="GO" id="GO:0000146">
    <property type="term" value="F:microfilament motor activity"/>
    <property type="evidence" value="ECO:0007669"/>
    <property type="project" value="TreeGrafter"/>
</dbReference>
<comment type="similarity">
    <text evidence="4">Belongs to the TRAFAC class myosin-kinesin ATPase superfamily. Myosin family.</text>
</comment>